<dbReference type="EMBL" id="JACIEJ010000003">
    <property type="protein sequence ID" value="MBB3985336.1"/>
    <property type="molecule type" value="Genomic_DNA"/>
</dbReference>
<sequence length="194" mass="20408">MRAALFSATLGTFMTLGLPTVTTAAEPADALNTYLEANVLPWADDPVIVEAVSAQNAVTSGYDQAQIDALDRTWREEVGTGASALVDGVLMGPAADFLREHVSALGGTMTEVIVMDSQGLNVAASNATSDYWQGDEDKYQKTYGVGVGAVHFSEIEFDESTQIYQVQISFTLTDPATGAAIGAMTVGLDAESLM</sequence>
<dbReference type="Proteomes" id="UP000541426">
    <property type="component" value="Unassembled WGS sequence"/>
</dbReference>
<keyword evidence="3" id="KW-1185">Reference proteome</keyword>
<feature type="chain" id="PRO_5031138963" evidence="1">
    <location>
        <begin position="25"/>
        <end position="194"/>
    </location>
</feature>
<comment type="caution">
    <text evidence="2">The sequence shown here is derived from an EMBL/GenBank/DDBJ whole genome shotgun (WGS) entry which is preliminary data.</text>
</comment>
<name>A0A7W6GRG0_9RHOB</name>
<evidence type="ECO:0000313" key="3">
    <source>
        <dbReference type="Proteomes" id="UP000541426"/>
    </source>
</evidence>
<evidence type="ECO:0000256" key="1">
    <source>
        <dbReference type="SAM" id="SignalP"/>
    </source>
</evidence>
<evidence type="ECO:0000313" key="2">
    <source>
        <dbReference type="EMBL" id="MBB3985336.1"/>
    </source>
</evidence>
<dbReference type="AlphaFoldDB" id="A0A7W6GRG0"/>
<dbReference type="RefSeq" id="WP_183964784.1">
    <property type="nucleotide sequence ID" value="NZ_BAABBZ010000059.1"/>
</dbReference>
<protein>
    <submittedName>
        <fullName evidence="2">Uncharacterized protein</fullName>
    </submittedName>
</protein>
<proteinExistence type="predicted"/>
<keyword evidence="1" id="KW-0732">Signal</keyword>
<feature type="signal peptide" evidence="1">
    <location>
        <begin position="1"/>
        <end position="24"/>
    </location>
</feature>
<organism evidence="2 3">
    <name type="scientific">Sagittula marina</name>
    <dbReference type="NCBI Taxonomy" id="943940"/>
    <lineage>
        <taxon>Bacteria</taxon>
        <taxon>Pseudomonadati</taxon>
        <taxon>Pseudomonadota</taxon>
        <taxon>Alphaproteobacteria</taxon>
        <taxon>Rhodobacterales</taxon>
        <taxon>Roseobacteraceae</taxon>
        <taxon>Sagittula</taxon>
    </lineage>
</organism>
<gene>
    <name evidence="2" type="ORF">GGQ68_001665</name>
</gene>
<reference evidence="2 3" key="1">
    <citation type="submission" date="2020-08" db="EMBL/GenBank/DDBJ databases">
        <title>Genomic Encyclopedia of Type Strains, Phase IV (KMG-IV): sequencing the most valuable type-strain genomes for metagenomic binning, comparative biology and taxonomic classification.</title>
        <authorList>
            <person name="Goeker M."/>
        </authorList>
    </citation>
    <scope>NUCLEOTIDE SEQUENCE [LARGE SCALE GENOMIC DNA]</scope>
    <source>
        <strain evidence="2 3">DSM 102235</strain>
    </source>
</reference>
<accession>A0A7W6GRG0</accession>